<name>A0ABU6Q966_9FABA</name>
<sequence length="211" mass="24296">MSRRGKQATTDAATPSRVRTSRNSSRGRDEAFLSNRFDHQLHFDRWKGLENLDIMHERIVRLNGEEEPIFRNCILGLGWRFMYDDLVRINVSVVRELCANFSSAKQDHVFLQGKRIPFTEANICDERSARGVGTRGVQIDYAASKDGARQKMSCHNSLQPIQKYRVWNSGRSPNELAQGTILVVRKTGVAIVSVSKWKLKERYRDKLIKRC</sequence>
<proteinExistence type="predicted"/>
<protein>
    <submittedName>
        <fullName evidence="2">Uncharacterized protein</fullName>
    </submittedName>
</protein>
<gene>
    <name evidence="2" type="ORF">PIB30_020372</name>
</gene>
<dbReference type="Proteomes" id="UP001341840">
    <property type="component" value="Unassembled WGS sequence"/>
</dbReference>
<dbReference type="EMBL" id="JASCZI010000065">
    <property type="protein sequence ID" value="MED6108102.1"/>
    <property type="molecule type" value="Genomic_DNA"/>
</dbReference>
<evidence type="ECO:0000313" key="3">
    <source>
        <dbReference type="Proteomes" id="UP001341840"/>
    </source>
</evidence>
<accession>A0ABU6Q966</accession>
<comment type="caution">
    <text evidence="2">The sequence shown here is derived from an EMBL/GenBank/DDBJ whole genome shotgun (WGS) entry which is preliminary data.</text>
</comment>
<organism evidence="2 3">
    <name type="scientific">Stylosanthes scabra</name>
    <dbReference type="NCBI Taxonomy" id="79078"/>
    <lineage>
        <taxon>Eukaryota</taxon>
        <taxon>Viridiplantae</taxon>
        <taxon>Streptophyta</taxon>
        <taxon>Embryophyta</taxon>
        <taxon>Tracheophyta</taxon>
        <taxon>Spermatophyta</taxon>
        <taxon>Magnoliopsida</taxon>
        <taxon>eudicotyledons</taxon>
        <taxon>Gunneridae</taxon>
        <taxon>Pentapetalae</taxon>
        <taxon>rosids</taxon>
        <taxon>fabids</taxon>
        <taxon>Fabales</taxon>
        <taxon>Fabaceae</taxon>
        <taxon>Papilionoideae</taxon>
        <taxon>50 kb inversion clade</taxon>
        <taxon>dalbergioids sensu lato</taxon>
        <taxon>Dalbergieae</taxon>
        <taxon>Pterocarpus clade</taxon>
        <taxon>Stylosanthes</taxon>
    </lineage>
</organism>
<feature type="compositionally biased region" description="Polar residues" evidence="1">
    <location>
        <begin position="7"/>
        <end position="24"/>
    </location>
</feature>
<keyword evidence="3" id="KW-1185">Reference proteome</keyword>
<evidence type="ECO:0000256" key="1">
    <source>
        <dbReference type="SAM" id="MobiDB-lite"/>
    </source>
</evidence>
<evidence type="ECO:0000313" key="2">
    <source>
        <dbReference type="EMBL" id="MED6108102.1"/>
    </source>
</evidence>
<reference evidence="2 3" key="1">
    <citation type="journal article" date="2023" name="Plants (Basel)">
        <title>Bridging the Gap: Combining Genomics and Transcriptomics Approaches to Understand Stylosanthes scabra, an Orphan Legume from the Brazilian Caatinga.</title>
        <authorList>
            <person name="Ferreira-Neto J.R.C."/>
            <person name="da Silva M.D."/>
            <person name="Binneck E."/>
            <person name="de Melo N.F."/>
            <person name="da Silva R.H."/>
            <person name="de Melo A.L.T.M."/>
            <person name="Pandolfi V."/>
            <person name="Bustamante F.O."/>
            <person name="Brasileiro-Vidal A.C."/>
            <person name="Benko-Iseppon A.M."/>
        </authorList>
    </citation>
    <scope>NUCLEOTIDE SEQUENCE [LARGE SCALE GENOMIC DNA]</scope>
    <source>
        <tissue evidence="2">Leaves</tissue>
    </source>
</reference>
<feature type="region of interest" description="Disordered" evidence="1">
    <location>
        <begin position="1"/>
        <end position="27"/>
    </location>
</feature>